<feature type="domain" description="Histidine kinase" evidence="12">
    <location>
        <begin position="1"/>
        <end position="159"/>
    </location>
</feature>
<dbReference type="InterPro" id="IPR036890">
    <property type="entry name" value="HATPase_C_sf"/>
</dbReference>
<evidence type="ECO:0000313" key="14">
    <source>
        <dbReference type="Proteomes" id="UP000036756"/>
    </source>
</evidence>
<evidence type="ECO:0000256" key="8">
    <source>
        <dbReference type="ARBA" id="ARBA00022777"/>
    </source>
</evidence>
<evidence type="ECO:0000256" key="11">
    <source>
        <dbReference type="ARBA" id="ARBA00023136"/>
    </source>
</evidence>
<keyword evidence="6" id="KW-0808">Transferase</keyword>
<dbReference type="Gene3D" id="3.30.565.10">
    <property type="entry name" value="Histidine kinase-like ATPase, C-terminal domain"/>
    <property type="match status" value="1"/>
</dbReference>
<dbReference type="PANTHER" id="PTHR45528">
    <property type="entry name" value="SENSOR HISTIDINE KINASE CPXA"/>
    <property type="match status" value="1"/>
</dbReference>
<dbReference type="AlphaFoldDB" id="A0A0J8D818"/>
<evidence type="ECO:0000256" key="10">
    <source>
        <dbReference type="ARBA" id="ARBA00023012"/>
    </source>
</evidence>
<keyword evidence="4" id="KW-1003">Cell membrane</keyword>
<dbReference type="EC" id="2.7.13.3" evidence="3"/>
<keyword evidence="8" id="KW-0418">Kinase</keyword>
<dbReference type="PROSITE" id="PS50109">
    <property type="entry name" value="HIS_KIN"/>
    <property type="match status" value="1"/>
</dbReference>
<dbReference type="SUPFAM" id="SSF55874">
    <property type="entry name" value="ATPase domain of HSP90 chaperone/DNA topoisomerase II/histidine kinase"/>
    <property type="match status" value="1"/>
</dbReference>
<gene>
    <name evidence="13" type="ORF">CLCY_4c01730</name>
</gene>
<dbReference type="InterPro" id="IPR005467">
    <property type="entry name" value="His_kinase_dom"/>
</dbReference>
<dbReference type="SMART" id="SM00387">
    <property type="entry name" value="HATPase_c"/>
    <property type="match status" value="1"/>
</dbReference>
<protein>
    <recommendedName>
        <fullName evidence="3">histidine kinase</fullName>
        <ecNumber evidence="3">2.7.13.3</ecNumber>
    </recommendedName>
</protein>
<dbReference type="GO" id="GO:0005524">
    <property type="term" value="F:ATP binding"/>
    <property type="evidence" value="ECO:0007669"/>
    <property type="project" value="UniProtKB-KW"/>
</dbReference>
<evidence type="ECO:0000259" key="12">
    <source>
        <dbReference type="PROSITE" id="PS50109"/>
    </source>
</evidence>
<name>A0A0J8D818_CLOCY</name>
<evidence type="ECO:0000256" key="5">
    <source>
        <dbReference type="ARBA" id="ARBA00022553"/>
    </source>
</evidence>
<comment type="caution">
    <text evidence="13">The sequence shown here is derived from an EMBL/GenBank/DDBJ whole genome shotgun (WGS) entry which is preliminary data.</text>
</comment>
<evidence type="ECO:0000256" key="6">
    <source>
        <dbReference type="ARBA" id="ARBA00022679"/>
    </source>
</evidence>
<reference evidence="13 14" key="1">
    <citation type="submission" date="2015-06" db="EMBL/GenBank/DDBJ databases">
        <title>Draft genome sequence of the purine-degrading Clostridium cylindrosporum HC-1 (DSM 605).</title>
        <authorList>
            <person name="Poehlein A."/>
            <person name="Schiel-Bengelsdorf B."/>
            <person name="Bengelsdorf F."/>
            <person name="Daniel R."/>
            <person name="Duerre P."/>
        </authorList>
    </citation>
    <scope>NUCLEOTIDE SEQUENCE [LARGE SCALE GENOMIC DNA]</scope>
    <source>
        <strain evidence="13 14">DSM 605</strain>
    </source>
</reference>
<dbReference type="GO" id="GO:0000155">
    <property type="term" value="F:phosphorelay sensor kinase activity"/>
    <property type="evidence" value="ECO:0007669"/>
    <property type="project" value="TreeGrafter"/>
</dbReference>
<proteinExistence type="predicted"/>
<dbReference type="GO" id="GO:0005886">
    <property type="term" value="C:plasma membrane"/>
    <property type="evidence" value="ECO:0007669"/>
    <property type="project" value="UniProtKB-SubCell"/>
</dbReference>
<sequence>MLKPKDENLRIDYKRFSLKDIIEEVVEEFGKKIKSNNIDLKMELDEEYTLGIKSEIRAIVVHLVDNAVRYSRDKRVYLKLYEEEDRVKFEIFNKCRQIPKSIRDRLFEPFIKYNDKSEGVGRLGLGLFVCRQLAELNKAIISFEYGKDSIRFILSLVKA</sequence>
<dbReference type="STRING" id="1121307.CLCY_4c01730"/>
<dbReference type="InterPro" id="IPR050398">
    <property type="entry name" value="HssS/ArlS-like"/>
</dbReference>
<keyword evidence="9" id="KW-0067">ATP-binding</keyword>
<keyword evidence="10" id="KW-0902">Two-component regulatory system</keyword>
<evidence type="ECO:0000313" key="13">
    <source>
        <dbReference type="EMBL" id="KMT22200.1"/>
    </source>
</evidence>
<organism evidence="13 14">
    <name type="scientific">Clostridium cylindrosporum DSM 605</name>
    <dbReference type="NCBI Taxonomy" id="1121307"/>
    <lineage>
        <taxon>Bacteria</taxon>
        <taxon>Bacillati</taxon>
        <taxon>Bacillota</taxon>
        <taxon>Clostridia</taxon>
        <taxon>Eubacteriales</taxon>
        <taxon>Clostridiaceae</taxon>
        <taxon>Clostridium</taxon>
    </lineage>
</organism>
<evidence type="ECO:0000256" key="9">
    <source>
        <dbReference type="ARBA" id="ARBA00022840"/>
    </source>
</evidence>
<dbReference type="EMBL" id="LFVU01000024">
    <property type="protein sequence ID" value="KMT22200.1"/>
    <property type="molecule type" value="Genomic_DNA"/>
</dbReference>
<evidence type="ECO:0000256" key="4">
    <source>
        <dbReference type="ARBA" id="ARBA00022475"/>
    </source>
</evidence>
<evidence type="ECO:0000256" key="2">
    <source>
        <dbReference type="ARBA" id="ARBA00004651"/>
    </source>
</evidence>
<comment type="catalytic activity">
    <reaction evidence="1">
        <text>ATP + protein L-histidine = ADP + protein N-phospho-L-histidine.</text>
        <dbReference type="EC" id="2.7.13.3"/>
    </reaction>
</comment>
<comment type="subcellular location">
    <subcellularLocation>
        <location evidence="2">Cell membrane</location>
        <topology evidence="2">Multi-pass membrane protein</topology>
    </subcellularLocation>
</comment>
<evidence type="ECO:0000256" key="1">
    <source>
        <dbReference type="ARBA" id="ARBA00000085"/>
    </source>
</evidence>
<accession>A0A0J8D818</accession>
<evidence type="ECO:0000256" key="3">
    <source>
        <dbReference type="ARBA" id="ARBA00012438"/>
    </source>
</evidence>
<dbReference type="RefSeq" id="WP_048570293.1">
    <property type="nucleotide sequence ID" value="NZ_LFVU01000024.1"/>
</dbReference>
<dbReference type="PANTHER" id="PTHR45528:SF1">
    <property type="entry name" value="SENSOR HISTIDINE KINASE CPXA"/>
    <property type="match status" value="1"/>
</dbReference>
<keyword evidence="5" id="KW-0597">Phosphoprotein</keyword>
<dbReference type="OrthoDB" id="9786919at2"/>
<dbReference type="Proteomes" id="UP000036756">
    <property type="component" value="Unassembled WGS sequence"/>
</dbReference>
<keyword evidence="14" id="KW-1185">Reference proteome</keyword>
<dbReference type="InterPro" id="IPR003594">
    <property type="entry name" value="HATPase_dom"/>
</dbReference>
<keyword evidence="7" id="KW-0547">Nucleotide-binding</keyword>
<keyword evidence="11" id="KW-0472">Membrane</keyword>
<dbReference type="PATRIC" id="fig|1121307.3.peg.1828"/>
<evidence type="ECO:0000256" key="7">
    <source>
        <dbReference type="ARBA" id="ARBA00022741"/>
    </source>
</evidence>
<dbReference type="Pfam" id="PF02518">
    <property type="entry name" value="HATPase_c"/>
    <property type="match status" value="1"/>
</dbReference>